<organism evidence="2">
    <name type="scientific">Hexamita inflata</name>
    <dbReference type="NCBI Taxonomy" id="28002"/>
    <lineage>
        <taxon>Eukaryota</taxon>
        <taxon>Metamonada</taxon>
        <taxon>Diplomonadida</taxon>
        <taxon>Hexamitidae</taxon>
        <taxon>Hexamitinae</taxon>
        <taxon>Hexamita</taxon>
    </lineage>
</organism>
<keyword evidence="4" id="KW-1185">Reference proteome</keyword>
<dbReference type="EMBL" id="CAXDID020000195">
    <property type="protein sequence ID" value="CAL6053200.1"/>
    <property type="molecule type" value="Genomic_DNA"/>
</dbReference>
<reference evidence="2" key="1">
    <citation type="submission" date="2023-06" db="EMBL/GenBank/DDBJ databases">
        <authorList>
            <person name="Kurt Z."/>
        </authorList>
    </citation>
    <scope>NUCLEOTIDE SEQUENCE</scope>
</reference>
<keyword evidence="1" id="KW-0175">Coiled coil</keyword>
<dbReference type="AlphaFoldDB" id="A0AA86RLZ6"/>
<comment type="caution">
    <text evidence="2">The sequence shown here is derived from an EMBL/GenBank/DDBJ whole genome shotgun (WGS) entry which is preliminary data.</text>
</comment>
<name>A0AA86RLZ6_9EUKA</name>
<feature type="coiled-coil region" evidence="1">
    <location>
        <begin position="548"/>
        <end position="600"/>
    </location>
</feature>
<proteinExistence type="predicted"/>
<gene>
    <name evidence="3" type="ORF">HINF_LOCUS45221</name>
    <name evidence="2" type="ORF">HINF_LOCUS56545</name>
</gene>
<dbReference type="EMBL" id="CATOUU010001050">
    <property type="protein sequence ID" value="CAI9968900.1"/>
    <property type="molecule type" value="Genomic_DNA"/>
</dbReference>
<evidence type="ECO:0000313" key="3">
    <source>
        <dbReference type="EMBL" id="CAL6053200.1"/>
    </source>
</evidence>
<dbReference type="Proteomes" id="UP001642409">
    <property type="component" value="Unassembled WGS sequence"/>
</dbReference>
<accession>A0AA86RLZ6</accession>
<reference evidence="3 4" key="2">
    <citation type="submission" date="2024-07" db="EMBL/GenBank/DDBJ databases">
        <authorList>
            <person name="Akdeniz Z."/>
        </authorList>
    </citation>
    <scope>NUCLEOTIDE SEQUENCE [LARGE SCALE GENOMIC DNA]</scope>
</reference>
<evidence type="ECO:0000313" key="2">
    <source>
        <dbReference type="EMBL" id="CAI9968900.1"/>
    </source>
</evidence>
<evidence type="ECO:0000256" key="1">
    <source>
        <dbReference type="SAM" id="Coils"/>
    </source>
</evidence>
<evidence type="ECO:0000313" key="4">
    <source>
        <dbReference type="Proteomes" id="UP001642409"/>
    </source>
</evidence>
<sequence length="854" mass="96523">MFILSSIIFRQVQIQKSQNNCSKQLIVGGEQYVYCSNNEVLNSIKLDTILYVSEKSSNIFIGTQNVQQSQITIEMNNINLFSVFGLNQGNEIVTDSIVNVSIQFTIRQGALLCIQCQIQIINSTLVFVATGQYLSAVMISSHNSIDICDTQIQYRFNSNFSSGIVNNMYVQLQLFVLTNTKIVGWNKLNTLNNGYYISNLQVQAIIKQQNVQVCSDDVNFVGSNSSLLILTGTHSLNCINICASNQYYIYGICLESIILGSYITSNQTIYCIDPMQFDGQKCQCKQGYLLNGTTCVDILSRLTQINIQIQADYKYNSDILQQQYDILQIYILSNYSQMDKNLLQNTTKLETEQINIKNQCDQHLVSNITQLEQIFKTNINDMYNKLYDNITQCGMNINSNTTNIIKLLNDNISQINNDINGKISALNQTVYILNNLTNQSLGEINDSLITLKQVLQKEIEIINITVNYQIANTSILNNSIQNDLQAIKTNIDILNLSVNISQTNITSIFSQISNLSQQSNSDIDNINKSLADLLIQTTVNKYNAILEFEKINNNMSAINQNLSSLNQNLQIINGTLTTNIESLKTDLNEINSSLINLKNDTQSTVSMLQTDVTYIVNNITSLNFTSAQLRTDLSLLNQTLYLEIVNRQNGDKNLQLQIDSLVSTENSNHAQLQTKTDLTNSKVDQLTSVSQNNYTKLNQDIAYANNNCANKTTECQNNINDLWIALHDIQQNVYTKDQVEGNFTKYNAMLINNLSVKAQKKDYCSEKFAYYYNNSLIFYNYPFYSQMDKKCCASNNGMTVYGLGPNDVIFSYLCSNWQDPDTTRGPGMQTQRYVESICGVYPCSNQIPYDQVCE</sequence>
<protein>
    <submittedName>
        <fullName evidence="3">Hypothetical_protein</fullName>
    </submittedName>
</protein>